<dbReference type="RefSeq" id="WP_188408743.1">
    <property type="nucleotide sequence ID" value="NZ_BMCP01000001.1"/>
</dbReference>
<evidence type="ECO:0000313" key="2">
    <source>
        <dbReference type="EMBL" id="GGE36077.1"/>
    </source>
</evidence>
<dbReference type="EMBL" id="BMCP01000001">
    <property type="protein sequence ID" value="GGE36077.1"/>
    <property type="molecule type" value="Genomic_DNA"/>
</dbReference>
<proteinExistence type="predicted"/>
<name>A0A8J2VPM2_9RHOB</name>
<feature type="coiled-coil region" evidence="1">
    <location>
        <begin position="27"/>
        <end position="72"/>
    </location>
</feature>
<reference evidence="2" key="1">
    <citation type="journal article" date="2014" name="Int. J. Syst. Evol. Microbiol.">
        <title>Complete genome sequence of Corynebacterium casei LMG S-19264T (=DSM 44701T), isolated from a smear-ripened cheese.</title>
        <authorList>
            <consortium name="US DOE Joint Genome Institute (JGI-PGF)"/>
            <person name="Walter F."/>
            <person name="Albersmeier A."/>
            <person name="Kalinowski J."/>
            <person name="Ruckert C."/>
        </authorList>
    </citation>
    <scope>NUCLEOTIDE SEQUENCE</scope>
    <source>
        <strain evidence="2">CCM 7684</strain>
    </source>
</reference>
<keyword evidence="3" id="KW-1185">Reference proteome</keyword>
<reference evidence="2" key="2">
    <citation type="submission" date="2020-09" db="EMBL/GenBank/DDBJ databases">
        <authorList>
            <person name="Sun Q."/>
            <person name="Sedlacek I."/>
        </authorList>
    </citation>
    <scope>NUCLEOTIDE SEQUENCE</scope>
    <source>
        <strain evidence="2">CCM 7684</strain>
    </source>
</reference>
<protein>
    <submittedName>
        <fullName evidence="2">Uncharacterized protein</fullName>
    </submittedName>
</protein>
<gene>
    <name evidence="2" type="ORF">GCM10007276_11940</name>
</gene>
<evidence type="ECO:0000313" key="3">
    <source>
        <dbReference type="Proteomes" id="UP000602745"/>
    </source>
</evidence>
<evidence type="ECO:0000256" key="1">
    <source>
        <dbReference type="SAM" id="Coils"/>
    </source>
</evidence>
<accession>A0A8J2VPM2</accession>
<comment type="caution">
    <text evidence="2">The sequence shown here is derived from an EMBL/GenBank/DDBJ whole genome shotgun (WGS) entry which is preliminary data.</text>
</comment>
<keyword evidence="1" id="KW-0175">Coiled coil</keyword>
<sequence length="105" mass="11870">MFGSRKGQEDVARHMMANDLHKRAKDLDAREDKIKALENSLEDILRQRGRDLDAAIEALNRLRDLVRRALRDAGSPEVAVFVDNEIYGYLTGRKAPASPTPPEKE</sequence>
<dbReference type="AlphaFoldDB" id="A0A8J2VPM2"/>
<dbReference type="Proteomes" id="UP000602745">
    <property type="component" value="Unassembled WGS sequence"/>
</dbReference>
<organism evidence="2 3">
    <name type="scientific">Agaricicola taiwanensis</name>
    <dbReference type="NCBI Taxonomy" id="591372"/>
    <lineage>
        <taxon>Bacteria</taxon>
        <taxon>Pseudomonadati</taxon>
        <taxon>Pseudomonadota</taxon>
        <taxon>Alphaproteobacteria</taxon>
        <taxon>Rhodobacterales</taxon>
        <taxon>Paracoccaceae</taxon>
        <taxon>Agaricicola</taxon>
    </lineage>
</organism>